<accession>A0A917AL49</accession>
<feature type="chain" id="PRO_5037150385" evidence="1">
    <location>
        <begin position="21"/>
        <end position="272"/>
    </location>
</feature>
<dbReference type="InterPro" id="IPR033900">
    <property type="entry name" value="Gram_neg_porin_domain"/>
</dbReference>
<dbReference type="EMBL" id="BMKN01000002">
    <property type="protein sequence ID" value="GGE56483.1"/>
    <property type="molecule type" value="Genomic_DNA"/>
</dbReference>
<keyword evidence="1" id="KW-0732">Signal</keyword>
<evidence type="ECO:0000259" key="2">
    <source>
        <dbReference type="Pfam" id="PF13609"/>
    </source>
</evidence>
<dbReference type="Pfam" id="PF13609">
    <property type="entry name" value="Porin_4"/>
    <property type="match status" value="1"/>
</dbReference>
<sequence>MKKVLFATTALVASAGFAAADFTITGGAVAGLKDTGSGDAYLHTEIDFNIVGSGTSDNGLTFGASIDLDDEHDGTGRVSDTEIFVSGSFGTVTVGELDNAIDGVGMPDLGFDGIGIDDDVEANRNAGGANFNYAYSMDAFSLAVSADLGDDSDHEFGLAVGYSANGLGVKVGYNSDDFDDDSWALQASYSANALTVGALYADNGSDNGFGVWASYAMDALTITVAANDVENGGDNDYGVGFSYGLGGGLSVAGAFGEVDGETVMDLGLTMSF</sequence>
<evidence type="ECO:0000313" key="3">
    <source>
        <dbReference type="EMBL" id="GGE56483.1"/>
    </source>
</evidence>
<keyword evidence="4" id="KW-1185">Reference proteome</keyword>
<name>A0A917AL49_9RHOB</name>
<proteinExistence type="predicted"/>
<feature type="signal peptide" evidence="1">
    <location>
        <begin position="1"/>
        <end position="20"/>
    </location>
</feature>
<dbReference type="RefSeq" id="WP_095594420.1">
    <property type="nucleotide sequence ID" value="NZ_BMKN01000002.1"/>
</dbReference>
<dbReference type="OrthoDB" id="7326315at2"/>
<evidence type="ECO:0000313" key="4">
    <source>
        <dbReference type="Proteomes" id="UP000606730"/>
    </source>
</evidence>
<dbReference type="InterPro" id="IPR023614">
    <property type="entry name" value="Porin_dom_sf"/>
</dbReference>
<dbReference type="GO" id="GO:0015288">
    <property type="term" value="F:porin activity"/>
    <property type="evidence" value="ECO:0007669"/>
    <property type="project" value="InterPro"/>
</dbReference>
<dbReference type="Gene3D" id="2.40.160.10">
    <property type="entry name" value="Porin"/>
    <property type="match status" value="1"/>
</dbReference>
<reference evidence="3" key="2">
    <citation type="submission" date="2020-09" db="EMBL/GenBank/DDBJ databases">
        <authorList>
            <person name="Sun Q."/>
            <person name="Zhou Y."/>
        </authorList>
    </citation>
    <scope>NUCLEOTIDE SEQUENCE</scope>
    <source>
        <strain evidence="3">CGMCC 1.16012</strain>
    </source>
</reference>
<gene>
    <name evidence="3" type="ORF">GCM10011517_25270</name>
</gene>
<comment type="caution">
    <text evidence="3">The sequence shown here is derived from an EMBL/GenBank/DDBJ whole genome shotgun (WGS) entry which is preliminary data.</text>
</comment>
<dbReference type="GO" id="GO:0016020">
    <property type="term" value="C:membrane"/>
    <property type="evidence" value="ECO:0007669"/>
    <property type="project" value="InterPro"/>
</dbReference>
<dbReference type="Proteomes" id="UP000606730">
    <property type="component" value="Unassembled WGS sequence"/>
</dbReference>
<organism evidence="3 4">
    <name type="scientific">Actibacterium pelagium</name>
    <dbReference type="NCBI Taxonomy" id="2029103"/>
    <lineage>
        <taxon>Bacteria</taxon>
        <taxon>Pseudomonadati</taxon>
        <taxon>Pseudomonadota</taxon>
        <taxon>Alphaproteobacteria</taxon>
        <taxon>Rhodobacterales</taxon>
        <taxon>Roseobacteraceae</taxon>
        <taxon>Actibacterium</taxon>
    </lineage>
</organism>
<dbReference type="SUPFAM" id="SSF56935">
    <property type="entry name" value="Porins"/>
    <property type="match status" value="1"/>
</dbReference>
<reference evidence="3" key="1">
    <citation type="journal article" date="2014" name="Int. J. Syst. Evol. Microbiol.">
        <title>Complete genome sequence of Corynebacterium casei LMG S-19264T (=DSM 44701T), isolated from a smear-ripened cheese.</title>
        <authorList>
            <consortium name="US DOE Joint Genome Institute (JGI-PGF)"/>
            <person name="Walter F."/>
            <person name="Albersmeier A."/>
            <person name="Kalinowski J."/>
            <person name="Ruckert C."/>
        </authorList>
    </citation>
    <scope>NUCLEOTIDE SEQUENCE</scope>
    <source>
        <strain evidence="3">CGMCC 1.16012</strain>
    </source>
</reference>
<evidence type="ECO:0000256" key="1">
    <source>
        <dbReference type="SAM" id="SignalP"/>
    </source>
</evidence>
<feature type="domain" description="Porin" evidence="2">
    <location>
        <begin position="7"/>
        <end position="261"/>
    </location>
</feature>
<dbReference type="AlphaFoldDB" id="A0A917AL49"/>
<protein>
    <submittedName>
        <fullName evidence="3">Porin</fullName>
    </submittedName>
</protein>